<sequence>MRRGRPLLALLALGATLLAASPPARADSLASGRAAYARGDYAKAARVFTTLAERGNARAQAILGFMFATGQGVPQAYDAAVYWYRLAAEQGETRAQYLLGLMYDKGLGVPIDTVAAHKWLNLATAGATPRNREYFQRLRDAVASKMTLGQIAEAQWLALEWTERQRGPSLPPPPPGAIAIDPLQ</sequence>
<accession>A0A5M6I650</accession>
<dbReference type="OrthoDB" id="112232at2"/>
<feature type="signal peptide" evidence="2">
    <location>
        <begin position="1"/>
        <end position="26"/>
    </location>
</feature>
<name>A0A5M6I650_9HYPH</name>
<gene>
    <name evidence="3" type="ORF">F1193_00985</name>
</gene>
<organism evidence="3 4">
    <name type="scientific">Blastochloris sulfoviridis</name>
    <dbReference type="NCBI Taxonomy" id="50712"/>
    <lineage>
        <taxon>Bacteria</taxon>
        <taxon>Pseudomonadati</taxon>
        <taxon>Pseudomonadota</taxon>
        <taxon>Alphaproteobacteria</taxon>
        <taxon>Hyphomicrobiales</taxon>
        <taxon>Blastochloridaceae</taxon>
        <taxon>Blastochloris</taxon>
    </lineage>
</organism>
<evidence type="ECO:0000313" key="4">
    <source>
        <dbReference type="Proteomes" id="UP000323886"/>
    </source>
</evidence>
<dbReference type="Gene3D" id="1.25.40.10">
    <property type="entry name" value="Tetratricopeptide repeat domain"/>
    <property type="match status" value="1"/>
</dbReference>
<dbReference type="InterPro" id="IPR006597">
    <property type="entry name" value="Sel1-like"/>
</dbReference>
<dbReference type="Proteomes" id="UP000323886">
    <property type="component" value="Unassembled WGS sequence"/>
</dbReference>
<dbReference type="InterPro" id="IPR011990">
    <property type="entry name" value="TPR-like_helical_dom_sf"/>
</dbReference>
<dbReference type="InterPro" id="IPR050767">
    <property type="entry name" value="Sel1_AlgK"/>
</dbReference>
<dbReference type="AlphaFoldDB" id="A0A5M6I650"/>
<dbReference type="SUPFAM" id="SSF81901">
    <property type="entry name" value="HCP-like"/>
    <property type="match status" value="1"/>
</dbReference>
<evidence type="ECO:0000256" key="1">
    <source>
        <dbReference type="SAM" id="MobiDB-lite"/>
    </source>
</evidence>
<keyword evidence="4" id="KW-1185">Reference proteome</keyword>
<evidence type="ECO:0000313" key="3">
    <source>
        <dbReference type="EMBL" id="KAA5603694.1"/>
    </source>
</evidence>
<dbReference type="Pfam" id="PF08238">
    <property type="entry name" value="Sel1"/>
    <property type="match status" value="2"/>
</dbReference>
<protein>
    <submittedName>
        <fullName evidence="3">Sel1 repeat family protein</fullName>
    </submittedName>
</protein>
<dbReference type="RefSeq" id="WP_150095800.1">
    <property type="nucleotide sequence ID" value="NZ_VWPL01000001.1"/>
</dbReference>
<feature type="chain" id="PRO_5024309804" evidence="2">
    <location>
        <begin position="27"/>
        <end position="184"/>
    </location>
</feature>
<proteinExistence type="predicted"/>
<dbReference type="PANTHER" id="PTHR11102">
    <property type="entry name" value="SEL-1-LIKE PROTEIN"/>
    <property type="match status" value="1"/>
</dbReference>
<dbReference type="SMART" id="SM00671">
    <property type="entry name" value="SEL1"/>
    <property type="match status" value="2"/>
</dbReference>
<dbReference type="PANTHER" id="PTHR11102:SF160">
    <property type="entry name" value="ERAD-ASSOCIATED E3 UBIQUITIN-PROTEIN LIGASE COMPONENT HRD3"/>
    <property type="match status" value="1"/>
</dbReference>
<dbReference type="EMBL" id="VWPL01000001">
    <property type="protein sequence ID" value="KAA5603694.1"/>
    <property type="molecule type" value="Genomic_DNA"/>
</dbReference>
<reference evidence="3 4" key="1">
    <citation type="submission" date="2019-09" db="EMBL/GenBank/DDBJ databases">
        <title>Draft Whole-Genome sequence of Blastochloris sulfoviridis DSM 729.</title>
        <authorList>
            <person name="Meyer T.E."/>
            <person name="Kyndt J.A."/>
        </authorList>
    </citation>
    <scope>NUCLEOTIDE SEQUENCE [LARGE SCALE GENOMIC DNA]</scope>
    <source>
        <strain evidence="3 4">DSM 729</strain>
    </source>
</reference>
<keyword evidence="2" id="KW-0732">Signal</keyword>
<comment type="caution">
    <text evidence="3">The sequence shown here is derived from an EMBL/GenBank/DDBJ whole genome shotgun (WGS) entry which is preliminary data.</text>
</comment>
<feature type="region of interest" description="Disordered" evidence="1">
    <location>
        <begin position="165"/>
        <end position="184"/>
    </location>
</feature>
<evidence type="ECO:0000256" key="2">
    <source>
        <dbReference type="SAM" id="SignalP"/>
    </source>
</evidence>